<feature type="domain" description="EF-hand" evidence="2">
    <location>
        <begin position="201"/>
        <end position="236"/>
    </location>
</feature>
<dbReference type="RefSeq" id="WP_211912817.1">
    <property type="nucleotide sequence ID" value="NZ_CP036498.1"/>
</dbReference>
<dbReference type="PROSITE" id="PS00018">
    <property type="entry name" value="EF_HAND_1"/>
    <property type="match status" value="2"/>
</dbReference>
<name>A0ABX8A9C6_9BRAD</name>
<dbReference type="Proteomes" id="UP000682843">
    <property type="component" value="Chromosome"/>
</dbReference>
<dbReference type="InterPro" id="IPR011992">
    <property type="entry name" value="EF-hand-dom_pair"/>
</dbReference>
<evidence type="ECO:0000256" key="1">
    <source>
        <dbReference type="SAM" id="SignalP"/>
    </source>
</evidence>
<reference evidence="3 4" key="1">
    <citation type="submission" date="2019-02" db="EMBL/GenBank/DDBJ databases">
        <title>Emended description of the genus Rhodopseudomonas and description of Rhodopseudomonas albus sp. nov., a non-phototrophic, heavy-metal-tolerant bacterium isolated from garden soil.</title>
        <authorList>
            <person name="Bao Z."/>
            <person name="Cao W.W."/>
            <person name="Sato Y."/>
            <person name="Nishizawa T."/>
            <person name="Zhao J."/>
            <person name="Guo Y."/>
            <person name="Ohta H."/>
        </authorList>
    </citation>
    <scope>NUCLEOTIDE SEQUENCE [LARGE SCALE GENOMIC DNA]</scope>
    <source>
        <strain evidence="3 4">SK50-23</strain>
    </source>
</reference>
<evidence type="ECO:0000313" key="4">
    <source>
        <dbReference type="Proteomes" id="UP000682843"/>
    </source>
</evidence>
<feature type="signal peptide" evidence="1">
    <location>
        <begin position="1"/>
        <end position="28"/>
    </location>
</feature>
<keyword evidence="1" id="KW-0732">Signal</keyword>
<accession>A0ABX8A9C6</accession>
<evidence type="ECO:0000313" key="3">
    <source>
        <dbReference type="EMBL" id="QUS39274.1"/>
    </source>
</evidence>
<dbReference type="SUPFAM" id="SSF47473">
    <property type="entry name" value="EF-hand"/>
    <property type="match status" value="1"/>
</dbReference>
<proteinExistence type="predicted"/>
<evidence type="ECO:0000259" key="2">
    <source>
        <dbReference type="PROSITE" id="PS50222"/>
    </source>
</evidence>
<dbReference type="InterPro" id="IPR018247">
    <property type="entry name" value="EF_Hand_1_Ca_BS"/>
</dbReference>
<organism evidence="3 4">
    <name type="scientific">Tardiphaga alba</name>
    <dbReference type="NCBI Taxonomy" id="340268"/>
    <lineage>
        <taxon>Bacteria</taxon>
        <taxon>Pseudomonadati</taxon>
        <taxon>Pseudomonadota</taxon>
        <taxon>Alphaproteobacteria</taxon>
        <taxon>Hyphomicrobiales</taxon>
        <taxon>Nitrobacteraceae</taxon>
        <taxon>Tardiphaga</taxon>
    </lineage>
</organism>
<protein>
    <recommendedName>
        <fullName evidence="2">EF-hand domain-containing protein</fullName>
    </recommendedName>
</protein>
<dbReference type="EMBL" id="CP036498">
    <property type="protein sequence ID" value="QUS39274.1"/>
    <property type="molecule type" value="Genomic_DNA"/>
</dbReference>
<dbReference type="Pfam" id="PF13202">
    <property type="entry name" value="EF-hand_5"/>
    <property type="match status" value="3"/>
</dbReference>
<dbReference type="PROSITE" id="PS50222">
    <property type="entry name" value="EF_HAND_2"/>
    <property type="match status" value="2"/>
</dbReference>
<dbReference type="InterPro" id="IPR002048">
    <property type="entry name" value="EF_hand_dom"/>
</dbReference>
<sequence>MQSSGLIRLIGACAASFAVMSAYGTAFAQRSAVQMHESLLQPPQAGASLQQYLAGLRSSFDLADADSDEQLTAHDVDLHATIEAAQVRSHSLGIMRYDLDGDGFVTEDEIRRGARYESRTILNAPSANAHDKNAAAANLARMVDTKVRQTLALDVDKDGKISFSEATKPLERRGQGWLLSNRVKRFLETDTGSPKTVSWAEFEAAGQDLFRSIDDDKDGTISRQEYVDYSTRAERAGCEMPKASANAKVMLLSAYETEALSSVTLGAQETVVHAGRVIVEPGTEPLYVVIPTYAATIWQFSGATDRIERVVLTSALTGPNGGPPGKRPLVGATGLSRDRLTFFDRSNCLNYFYEMPTSGSLQASGTVRVAAGKAAETTVAVYEVAAFSIPSGKVASARKRAADKYPTFELTAAGPQSSVIAQAPASDAKNELNRFLRAV</sequence>
<dbReference type="Gene3D" id="1.10.238.10">
    <property type="entry name" value="EF-hand"/>
    <property type="match status" value="1"/>
</dbReference>
<feature type="chain" id="PRO_5045816227" description="EF-hand domain-containing protein" evidence="1">
    <location>
        <begin position="29"/>
        <end position="439"/>
    </location>
</feature>
<feature type="domain" description="EF-hand" evidence="2">
    <location>
        <begin position="94"/>
        <end position="120"/>
    </location>
</feature>
<keyword evidence="4" id="KW-1185">Reference proteome</keyword>
<gene>
    <name evidence="3" type="ORF">RPMA_10825</name>
</gene>